<evidence type="ECO:0000313" key="3">
    <source>
        <dbReference type="Proteomes" id="UP001367676"/>
    </source>
</evidence>
<name>A0AAN9TJC9_9HEMI</name>
<sequence>MKFQAGKLKQLFKVQVIRLPLSTLEKPGFTRLLKGPGGVIFDSTCGSVVSVVSVVTCTPFTSRRPSTMRSTENSMFQHPPPTRPPRNVFDNYVCATRIVAAPGTYEENYVRHSGQSGLRLLDY</sequence>
<protein>
    <submittedName>
        <fullName evidence="2">Uncharacterized protein</fullName>
    </submittedName>
</protein>
<feature type="region of interest" description="Disordered" evidence="1">
    <location>
        <begin position="63"/>
        <end position="82"/>
    </location>
</feature>
<reference evidence="2 3" key="1">
    <citation type="submission" date="2024-03" db="EMBL/GenBank/DDBJ databases">
        <title>Adaptation during the transition from Ophiocordyceps entomopathogen to insect associate is accompanied by gene loss and intensified selection.</title>
        <authorList>
            <person name="Ward C.M."/>
            <person name="Onetto C.A."/>
            <person name="Borneman A.R."/>
        </authorList>
    </citation>
    <scope>NUCLEOTIDE SEQUENCE [LARGE SCALE GENOMIC DNA]</scope>
    <source>
        <strain evidence="2">AWRI1</strain>
        <tissue evidence="2">Single Adult Female</tissue>
    </source>
</reference>
<dbReference type="EMBL" id="JBBCAQ010000018">
    <property type="protein sequence ID" value="KAK7595322.1"/>
    <property type="molecule type" value="Genomic_DNA"/>
</dbReference>
<evidence type="ECO:0000313" key="2">
    <source>
        <dbReference type="EMBL" id="KAK7595322.1"/>
    </source>
</evidence>
<dbReference type="AlphaFoldDB" id="A0AAN9TJC9"/>
<gene>
    <name evidence="2" type="ORF">V9T40_013147</name>
</gene>
<organism evidence="2 3">
    <name type="scientific">Parthenolecanium corni</name>
    <dbReference type="NCBI Taxonomy" id="536013"/>
    <lineage>
        <taxon>Eukaryota</taxon>
        <taxon>Metazoa</taxon>
        <taxon>Ecdysozoa</taxon>
        <taxon>Arthropoda</taxon>
        <taxon>Hexapoda</taxon>
        <taxon>Insecta</taxon>
        <taxon>Pterygota</taxon>
        <taxon>Neoptera</taxon>
        <taxon>Paraneoptera</taxon>
        <taxon>Hemiptera</taxon>
        <taxon>Sternorrhyncha</taxon>
        <taxon>Coccoidea</taxon>
        <taxon>Coccidae</taxon>
        <taxon>Parthenolecanium</taxon>
    </lineage>
</organism>
<accession>A0AAN9TJC9</accession>
<comment type="caution">
    <text evidence="2">The sequence shown here is derived from an EMBL/GenBank/DDBJ whole genome shotgun (WGS) entry which is preliminary data.</text>
</comment>
<proteinExistence type="predicted"/>
<keyword evidence="3" id="KW-1185">Reference proteome</keyword>
<feature type="compositionally biased region" description="Polar residues" evidence="1">
    <location>
        <begin position="63"/>
        <end position="76"/>
    </location>
</feature>
<evidence type="ECO:0000256" key="1">
    <source>
        <dbReference type="SAM" id="MobiDB-lite"/>
    </source>
</evidence>
<dbReference type="Proteomes" id="UP001367676">
    <property type="component" value="Unassembled WGS sequence"/>
</dbReference>